<feature type="compositionally biased region" description="Gly residues" evidence="8">
    <location>
        <begin position="338"/>
        <end position="350"/>
    </location>
</feature>
<evidence type="ECO:0000256" key="8">
    <source>
        <dbReference type="SAM" id="MobiDB-lite"/>
    </source>
</evidence>
<feature type="transmembrane region" description="Helical" evidence="9">
    <location>
        <begin position="178"/>
        <end position="211"/>
    </location>
</feature>
<reference evidence="12" key="2">
    <citation type="submission" date="2021-09" db="EMBL/GenBank/DDBJ databases">
        <authorList>
            <person name="Gilroy R."/>
        </authorList>
    </citation>
    <scope>NUCLEOTIDE SEQUENCE</scope>
    <source>
        <strain evidence="12">CHK174-6876</strain>
    </source>
</reference>
<feature type="transmembrane region" description="Helical" evidence="9">
    <location>
        <begin position="491"/>
        <end position="511"/>
    </location>
</feature>
<feature type="transmembrane region" description="Helical" evidence="9">
    <location>
        <begin position="436"/>
        <end position="454"/>
    </location>
</feature>
<evidence type="ECO:0000259" key="11">
    <source>
        <dbReference type="Pfam" id="PF24878"/>
    </source>
</evidence>
<protein>
    <submittedName>
        <fullName evidence="12">Glycosyltransferase family 39 protein</fullName>
    </submittedName>
</protein>
<feature type="transmembrane region" description="Helical" evidence="9">
    <location>
        <begin position="413"/>
        <end position="430"/>
    </location>
</feature>
<dbReference type="GO" id="GO:0010041">
    <property type="term" value="P:response to iron(III) ion"/>
    <property type="evidence" value="ECO:0007669"/>
    <property type="project" value="TreeGrafter"/>
</dbReference>
<feature type="transmembrane region" description="Helical" evidence="9">
    <location>
        <begin position="20"/>
        <end position="42"/>
    </location>
</feature>
<feature type="transmembrane region" description="Helical" evidence="9">
    <location>
        <begin position="223"/>
        <end position="241"/>
    </location>
</feature>
<feature type="transmembrane region" description="Helical" evidence="9">
    <location>
        <begin position="518"/>
        <end position="536"/>
    </location>
</feature>
<dbReference type="PANTHER" id="PTHR33908">
    <property type="entry name" value="MANNOSYLTRANSFERASE YKCB-RELATED"/>
    <property type="match status" value="1"/>
</dbReference>
<feature type="compositionally biased region" description="Polar residues" evidence="8">
    <location>
        <begin position="302"/>
        <end position="313"/>
    </location>
</feature>
<comment type="subcellular location">
    <subcellularLocation>
        <location evidence="1">Cell membrane</location>
        <topology evidence="1">Multi-pass membrane protein</topology>
    </subcellularLocation>
</comment>
<feature type="region of interest" description="Disordered" evidence="8">
    <location>
        <begin position="278"/>
        <end position="350"/>
    </location>
</feature>
<keyword evidence="5 9" id="KW-0812">Transmembrane</keyword>
<evidence type="ECO:0000256" key="5">
    <source>
        <dbReference type="ARBA" id="ARBA00022692"/>
    </source>
</evidence>
<evidence type="ECO:0000313" key="12">
    <source>
        <dbReference type="EMBL" id="HJE97124.1"/>
    </source>
</evidence>
<reference evidence="12" key="1">
    <citation type="journal article" date="2021" name="PeerJ">
        <title>Extensive microbial diversity within the chicken gut microbiome revealed by metagenomics and culture.</title>
        <authorList>
            <person name="Gilroy R."/>
            <person name="Ravi A."/>
            <person name="Getino M."/>
            <person name="Pursley I."/>
            <person name="Horton D.L."/>
            <person name="Alikhan N.F."/>
            <person name="Baker D."/>
            <person name="Gharbi K."/>
            <person name="Hall N."/>
            <person name="Watson M."/>
            <person name="Adriaenssens E.M."/>
            <person name="Foster-Nyarko E."/>
            <person name="Jarju S."/>
            <person name="Secka A."/>
            <person name="Antonio M."/>
            <person name="Oren A."/>
            <person name="Chaudhuri R.R."/>
            <person name="La Ragione R."/>
            <person name="Hildebrand F."/>
            <person name="Pallen M.J."/>
        </authorList>
    </citation>
    <scope>NUCLEOTIDE SEQUENCE</scope>
    <source>
        <strain evidence="12">CHK174-6876</strain>
    </source>
</reference>
<evidence type="ECO:0000256" key="9">
    <source>
        <dbReference type="SAM" id="Phobius"/>
    </source>
</evidence>
<comment type="caution">
    <text evidence="12">The sequence shown here is derived from an EMBL/GenBank/DDBJ whole genome shotgun (WGS) entry which is preliminary data.</text>
</comment>
<dbReference type="InterPro" id="IPR038731">
    <property type="entry name" value="RgtA/B/C-like"/>
</dbReference>
<dbReference type="Pfam" id="PF13231">
    <property type="entry name" value="PMT_2"/>
    <property type="match status" value="1"/>
</dbReference>
<dbReference type="AlphaFoldDB" id="A0A921F829"/>
<feature type="transmembrane region" description="Helical" evidence="9">
    <location>
        <begin position="375"/>
        <end position="393"/>
    </location>
</feature>
<evidence type="ECO:0000256" key="6">
    <source>
        <dbReference type="ARBA" id="ARBA00022989"/>
    </source>
</evidence>
<evidence type="ECO:0000313" key="13">
    <source>
        <dbReference type="Proteomes" id="UP000707535"/>
    </source>
</evidence>
<dbReference type="GO" id="GO:0016763">
    <property type="term" value="F:pentosyltransferase activity"/>
    <property type="evidence" value="ECO:0007669"/>
    <property type="project" value="TreeGrafter"/>
</dbReference>
<evidence type="ECO:0000256" key="7">
    <source>
        <dbReference type="ARBA" id="ARBA00023136"/>
    </source>
</evidence>
<dbReference type="InterPro" id="IPR050297">
    <property type="entry name" value="LipidA_mod_glycosyltrf_83"/>
</dbReference>
<feature type="domain" description="Glycosyltransferase RgtA/B/C/D-like" evidence="10">
    <location>
        <begin position="79"/>
        <end position="237"/>
    </location>
</feature>
<feature type="domain" description="Putative mannosyltransferase YkcA/B-like C-terminal" evidence="11">
    <location>
        <begin position="574"/>
        <end position="662"/>
    </location>
</feature>
<keyword evidence="4" id="KW-0808">Transferase</keyword>
<dbReference type="GO" id="GO:0009103">
    <property type="term" value="P:lipopolysaccharide biosynthetic process"/>
    <property type="evidence" value="ECO:0007669"/>
    <property type="project" value="UniProtKB-ARBA"/>
</dbReference>
<evidence type="ECO:0000256" key="2">
    <source>
        <dbReference type="ARBA" id="ARBA00022475"/>
    </source>
</evidence>
<dbReference type="EMBL" id="DYXG01000057">
    <property type="protein sequence ID" value="HJE97124.1"/>
    <property type="molecule type" value="Genomic_DNA"/>
</dbReference>
<dbReference type="InterPro" id="IPR056785">
    <property type="entry name" value="YkcA/B-like_C"/>
</dbReference>
<evidence type="ECO:0000256" key="4">
    <source>
        <dbReference type="ARBA" id="ARBA00022679"/>
    </source>
</evidence>
<keyword evidence="2" id="KW-1003">Cell membrane</keyword>
<feature type="region of interest" description="Disordered" evidence="8">
    <location>
        <begin position="668"/>
        <end position="763"/>
    </location>
</feature>
<dbReference type="Pfam" id="PF24878">
    <property type="entry name" value="YkcB_C"/>
    <property type="match status" value="1"/>
</dbReference>
<dbReference type="Proteomes" id="UP000707535">
    <property type="component" value="Unassembled WGS sequence"/>
</dbReference>
<feature type="compositionally biased region" description="Low complexity" evidence="8">
    <location>
        <begin position="314"/>
        <end position="328"/>
    </location>
</feature>
<evidence type="ECO:0000256" key="3">
    <source>
        <dbReference type="ARBA" id="ARBA00022676"/>
    </source>
</evidence>
<sequence>MSETKQKEDLTVTEQKKRRWIFDPYLLVILLLALFLYGWAIWQAGSANSFYTAAITSMTQSFKNFWYASFDPAGYITVDKPPVALWFMAISAKIFGVHGWSVVLPSVLFGVASVYLMYCLIKPYFGKLAGRLAALAMTLTPIVVADSRTNNMDATLIFFLLLALFFLEKAVISKKPWWVMGSFALVGVAFNVKMLQAFMILPAMYLFYWLAARENWKQKLKKLTYGTIALAVFTLAWPLSVDLTNSSNRPYVGGSEHNSVLELAFGYNGSERLLGQTTGTGGSFGQGMNSKKKGQVPGGGTKNNKQAMGQQPTGNKKGLQAAGKKLGNSMKGPQAQTGGPGGTRAGGKTGGGGGAFAIGTAGPLRIFQSDLGPQIAWLLPFALFGLFGGMVYYRDKKKKWYQLTQQQKQTLLWAGWLVPVYGFFSIASFFHPYYMIMLAPAIAGLFGIGGKVLIEMNRSVPRTNWKFYLLPLALLATTALQAWYVYSYYPWLTYLLLALGIALASALALVHDHLTKKMAVIGGITTILLSPGWWSLTPTLAAESSAIPSAGPDLLSGNGGAGGGMGDSNVNTKLLSYLQKHQGKAKYLMGTNDSNSAAPYIIKSGKAVMALGGYNGTDEALTLKQFKHLVKTGQIKYFYISGKTASASSGQIGKILQWIKKNGTKVAANKYGGTSSTTSSLSKNTNPKNGTPKMGGAPNSLGNQAPGGQGQPGGMNKQGMQPNSSGMKKGQKPGKKPTKRSTKKIKKGSLKKGTGQMGMGGMQSGVLYDLSSIY</sequence>
<gene>
    <name evidence="12" type="ORF">K8V00_05840</name>
</gene>
<proteinExistence type="predicted"/>
<feature type="transmembrane region" description="Helical" evidence="9">
    <location>
        <begin position="154"/>
        <end position="172"/>
    </location>
</feature>
<dbReference type="GO" id="GO:0005886">
    <property type="term" value="C:plasma membrane"/>
    <property type="evidence" value="ECO:0007669"/>
    <property type="project" value="UniProtKB-SubCell"/>
</dbReference>
<name>A0A921F829_9LACO</name>
<dbReference type="PANTHER" id="PTHR33908:SF3">
    <property type="entry name" value="UNDECAPRENYL PHOSPHATE-ALPHA-4-AMINO-4-DEOXY-L-ARABINOSE ARABINOSYL TRANSFERASE"/>
    <property type="match status" value="1"/>
</dbReference>
<feature type="transmembrane region" description="Helical" evidence="9">
    <location>
        <begin position="466"/>
        <end position="485"/>
    </location>
</feature>
<evidence type="ECO:0000259" key="10">
    <source>
        <dbReference type="Pfam" id="PF13231"/>
    </source>
</evidence>
<evidence type="ECO:0000256" key="1">
    <source>
        <dbReference type="ARBA" id="ARBA00004651"/>
    </source>
</evidence>
<feature type="transmembrane region" description="Helical" evidence="9">
    <location>
        <begin position="97"/>
        <end position="121"/>
    </location>
</feature>
<accession>A0A921F829</accession>
<feature type="compositionally biased region" description="Basic residues" evidence="8">
    <location>
        <begin position="729"/>
        <end position="750"/>
    </location>
</feature>
<keyword evidence="3" id="KW-0328">Glycosyltransferase</keyword>
<keyword evidence="6 9" id="KW-1133">Transmembrane helix</keyword>
<keyword evidence="7 9" id="KW-0472">Membrane</keyword>
<organism evidence="12 13">
    <name type="scientific">Ligilactobacillus acidipiscis</name>
    <dbReference type="NCBI Taxonomy" id="89059"/>
    <lineage>
        <taxon>Bacteria</taxon>
        <taxon>Bacillati</taxon>
        <taxon>Bacillota</taxon>
        <taxon>Bacilli</taxon>
        <taxon>Lactobacillales</taxon>
        <taxon>Lactobacillaceae</taxon>
        <taxon>Ligilactobacillus</taxon>
    </lineage>
</organism>